<dbReference type="NCBIfam" id="TIGR03534">
    <property type="entry name" value="RF_mod_PrmC"/>
    <property type="match status" value="1"/>
</dbReference>
<evidence type="ECO:0000256" key="4">
    <source>
        <dbReference type="ARBA" id="ARBA00048391"/>
    </source>
</evidence>
<dbReference type="CDD" id="cd02440">
    <property type="entry name" value="AdoMet_MTases"/>
    <property type="match status" value="1"/>
</dbReference>
<dbReference type="EC" id="2.1.1.297" evidence="5"/>
<evidence type="ECO:0000313" key="9">
    <source>
        <dbReference type="Proteomes" id="UP000198734"/>
    </source>
</evidence>
<comment type="catalytic activity">
    <reaction evidence="4 5">
        <text>L-glutaminyl-[peptide chain release factor] + S-adenosyl-L-methionine = N(5)-methyl-L-glutaminyl-[peptide chain release factor] + S-adenosyl-L-homocysteine + H(+)</text>
        <dbReference type="Rhea" id="RHEA:42896"/>
        <dbReference type="Rhea" id="RHEA-COMP:10271"/>
        <dbReference type="Rhea" id="RHEA-COMP:10272"/>
        <dbReference type="ChEBI" id="CHEBI:15378"/>
        <dbReference type="ChEBI" id="CHEBI:30011"/>
        <dbReference type="ChEBI" id="CHEBI:57856"/>
        <dbReference type="ChEBI" id="CHEBI:59789"/>
        <dbReference type="ChEBI" id="CHEBI:61891"/>
        <dbReference type="EC" id="2.1.1.297"/>
    </reaction>
</comment>
<evidence type="ECO:0000259" key="7">
    <source>
        <dbReference type="Pfam" id="PF17827"/>
    </source>
</evidence>
<dbReference type="EMBL" id="FOXU01000014">
    <property type="protein sequence ID" value="SFQ79110.1"/>
    <property type="molecule type" value="Genomic_DNA"/>
</dbReference>
<feature type="binding site" evidence="5">
    <location>
        <begin position="127"/>
        <end position="131"/>
    </location>
    <ligand>
        <name>S-adenosyl-L-methionine</name>
        <dbReference type="ChEBI" id="CHEBI:59789"/>
    </ligand>
</feature>
<evidence type="ECO:0000259" key="6">
    <source>
        <dbReference type="Pfam" id="PF05175"/>
    </source>
</evidence>
<feature type="binding site" evidence="5">
    <location>
        <position position="192"/>
    </location>
    <ligand>
        <name>S-adenosyl-L-methionine</name>
        <dbReference type="ChEBI" id="CHEBI:59789"/>
    </ligand>
</feature>
<dbReference type="PANTHER" id="PTHR18895">
    <property type="entry name" value="HEMK METHYLTRANSFERASE"/>
    <property type="match status" value="1"/>
</dbReference>
<dbReference type="InterPro" id="IPR002052">
    <property type="entry name" value="DNA_methylase_N6_adenine_CS"/>
</dbReference>
<protein>
    <recommendedName>
        <fullName evidence="5">Release factor glutamine methyltransferase</fullName>
        <shortName evidence="5">RF MTase</shortName>
        <ecNumber evidence="5">2.1.1.297</ecNumber>
    </recommendedName>
    <alternativeName>
        <fullName evidence="5">N5-glutamine methyltransferase PrmC</fullName>
    </alternativeName>
    <alternativeName>
        <fullName evidence="5">Protein-(glutamine-N5) MTase PrmC</fullName>
    </alternativeName>
    <alternativeName>
        <fullName evidence="5">Protein-glutamine N-methyltransferase PrmC</fullName>
    </alternativeName>
</protein>
<keyword evidence="1 5" id="KW-0489">Methyltransferase</keyword>
<dbReference type="InterPro" id="IPR007848">
    <property type="entry name" value="Small_mtfrase_dom"/>
</dbReference>
<dbReference type="Proteomes" id="UP000198734">
    <property type="component" value="Unassembled WGS sequence"/>
</dbReference>
<dbReference type="InterPro" id="IPR029063">
    <property type="entry name" value="SAM-dependent_MTases_sf"/>
</dbReference>
<dbReference type="Gene3D" id="3.40.50.150">
    <property type="entry name" value="Vaccinia Virus protein VP39"/>
    <property type="match status" value="1"/>
</dbReference>
<dbReference type="Pfam" id="PF05175">
    <property type="entry name" value="MTS"/>
    <property type="match status" value="1"/>
</dbReference>
<dbReference type="AlphaFoldDB" id="A0A1I6BDT4"/>
<gene>
    <name evidence="5" type="primary">prmC</name>
    <name evidence="8" type="ORF">SAMN05421670_0409</name>
</gene>
<evidence type="ECO:0000256" key="1">
    <source>
        <dbReference type="ARBA" id="ARBA00022603"/>
    </source>
</evidence>
<proteinExistence type="inferred from homology"/>
<name>A0A1I6BDT4_9BACI</name>
<keyword evidence="3 5" id="KW-0949">S-adenosyl-L-methionine</keyword>
<dbReference type="STRING" id="126156.SAMN05421670_0409"/>
<keyword evidence="2 5" id="KW-0808">Transferase</keyword>
<feature type="binding site" evidence="5">
    <location>
        <begin position="192"/>
        <end position="195"/>
    </location>
    <ligand>
        <name>substrate</name>
    </ligand>
</feature>
<dbReference type="InterPro" id="IPR019874">
    <property type="entry name" value="RF_methyltr_PrmC"/>
</dbReference>
<dbReference type="GO" id="GO:0102559">
    <property type="term" value="F:peptide chain release factor N(5)-glutamine methyltransferase activity"/>
    <property type="evidence" value="ECO:0007669"/>
    <property type="project" value="UniProtKB-EC"/>
</dbReference>
<feature type="domain" description="Methyltransferase small" evidence="6">
    <location>
        <begin position="120"/>
        <end position="199"/>
    </location>
</feature>
<feature type="binding site" evidence="5">
    <location>
        <position position="150"/>
    </location>
    <ligand>
        <name>S-adenosyl-L-methionine</name>
        <dbReference type="ChEBI" id="CHEBI:59789"/>
    </ligand>
</feature>
<dbReference type="InterPro" id="IPR004556">
    <property type="entry name" value="HemK-like"/>
</dbReference>
<evidence type="ECO:0000313" key="8">
    <source>
        <dbReference type="EMBL" id="SFQ79110.1"/>
    </source>
</evidence>
<dbReference type="InterPro" id="IPR050320">
    <property type="entry name" value="N5-glutamine_MTase"/>
</dbReference>
<feature type="domain" description="Release factor glutamine methyltransferase N-terminal" evidence="7">
    <location>
        <begin position="10"/>
        <end position="78"/>
    </location>
</feature>
<dbReference type="HAMAP" id="MF_02126">
    <property type="entry name" value="RF_methyltr_PrmC"/>
    <property type="match status" value="1"/>
</dbReference>
<comment type="function">
    <text evidence="5">Methylates the class 1 translation termination release factors RF1/PrfA and RF2/PrfB on the glutamine residue of the universally conserved GGQ motif.</text>
</comment>
<dbReference type="GO" id="GO:0003676">
    <property type="term" value="F:nucleic acid binding"/>
    <property type="evidence" value="ECO:0007669"/>
    <property type="project" value="InterPro"/>
</dbReference>
<accession>A0A1I6BDT4</accession>
<dbReference type="PANTHER" id="PTHR18895:SF74">
    <property type="entry name" value="MTRF1L RELEASE FACTOR GLUTAMINE METHYLTRANSFERASE"/>
    <property type="match status" value="1"/>
</dbReference>
<dbReference type="OrthoDB" id="9800643at2"/>
<comment type="caution">
    <text evidence="5">Lacks conserved residue(s) required for the propagation of feature annotation.</text>
</comment>
<dbReference type="SUPFAM" id="SSF53335">
    <property type="entry name" value="S-adenosyl-L-methionine-dependent methyltransferases"/>
    <property type="match status" value="1"/>
</dbReference>
<keyword evidence="9" id="KW-1185">Reference proteome</keyword>
<dbReference type="NCBIfam" id="TIGR00536">
    <property type="entry name" value="hemK_fam"/>
    <property type="match status" value="1"/>
</dbReference>
<dbReference type="Gene3D" id="1.10.8.10">
    <property type="entry name" value="DNA helicase RuvA subunit, C-terminal domain"/>
    <property type="match status" value="1"/>
</dbReference>
<comment type="similarity">
    <text evidence="5">Belongs to the protein N5-glutamine methyltransferase family. PrmC subfamily.</text>
</comment>
<evidence type="ECO:0000256" key="3">
    <source>
        <dbReference type="ARBA" id="ARBA00022691"/>
    </source>
</evidence>
<organism evidence="8 9">
    <name type="scientific">Psychrobacillus psychrotolerans</name>
    <dbReference type="NCBI Taxonomy" id="126156"/>
    <lineage>
        <taxon>Bacteria</taxon>
        <taxon>Bacillati</taxon>
        <taxon>Bacillota</taxon>
        <taxon>Bacilli</taxon>
        <taxon>Bacillales</taxon>
        <taxon>Bacillaceae</taxon>
        <taxon>Psychrobacillus</taxon>
    </lineage>
</organism>
<dbReference type="Pfam" id="PF17827">
    <property type="entry name" value="PrmC_N"/>
    <property type="match status" value="1"/>
</dbReference>
<dbReference type="PROSITE" id="PS00092">
    <property type="entry name" value="N6_MTASE"/>
    <property type="match status" value="1"/>
</dbReference>
<dbReference type="GO" id="GO:0032259">
    <property type="term" value="P:methylation"/>
    <property type="evidence" value="ECO:0007669"/>
    <property type="project" value="UniProtKB-KW"/>
</dbReference>
<dbReference type="InterPro" id="IPR040758">
    <property type="entry name" value="PrmC_N"/>
</dbReference>
<sequence>MIRMCKTNFEALKRASSFLEENNREKEVARYLLQHVLQKNYSELMIAIYDEITIEAFQTFWGYIEEHATGRPFQYIIGQESFYGRDFLVNEHVLIPRPETEELIVEVQKRAASLFELNKPIKIADIGTGSGAIAITIKKEIPHATVTATDISPEALSVAKKNAERLEALIDFKKGDLLAPIADQKWDIILSNPPYIGSHEAASLSDTVIDYEPHLALFADEDGLQLYRKMAEKLPSVMNAPSFIGFEIGYEQGPAVQKMLQNFFPEALVEIVQDINQKNRFVFCTIKE</sequence>
<evidence type="ECO:0000256" key="5">
    <source>
        <dbReference type="HAMAP-Rule" id="MF_02126"/>
    </source>
</evidence>
<evidence type="ECO:0000256" key="2">
    <source>
        <dbReference type="ARBA" id="ARBA00022679"/>
    </source>
</evidence>
<reference evidence="9" key="1">
    <citation type="submission" date="2016-10" db="EMBL/GenBank/DDBJ databases">
        <authorList>
            <person name="Varghese N."/>
            <person name="Submissions S."/>
        </authorList>
    </citation>
    <scope>NUCLEOTIDE SEQUENCE [LARGE SCALE GENOMIC DNA]</scope>
    <source>
        <strain evidence="9">DSM 11706</strain>
    </source>
</reference>